<dbReference type="Gene3D" id="2.60.40.10">
    <property type="entry name" value="Immunoglobulins"/>
    <property type="match status" value="2"/>
</dbReference>
<dbReference type="CDD" id="cd00063">
    <property type="entry name" value="FN3"/>
    <property type="match status" value="2"/>
</dbReference>
<dbReference type="InterPro" id="IPR036116">
    <property type="entry name" value="FN3_sf"/>
</dbReference>
<dbReference type="Proteomes" id="UP001187531">
    <property type="component" value="Unassembled WGS sequence"/>
</dbReference>
<evidence type="ECO:0000313" key="3">
    <source>
        <dbReference type="EMBL" id="KAK2711380.1"/>
    </source>
</evidence>
<evidence type="ECO:0000259" key="2">
    <source>
        <dbReference type="PROSITE" id="PS50853"/>
    </source>
</evidence>
<evidence type="ECO:0000313" key="4">
    <source>
        <dbReference type="Proteomes" id="UP001187531"/>
    </source>
</evidence>
<dbReference type="SMART" id="SM00060">
    <property type="entry name" value="FN3"/>
    <property type="match status" value="1"/>
</dbReference>
<feature type="non-terminal residue" evidence="3">
    <location>
        <position position="1"/>
    </location>
</feature>
<dbReference type="InterPro" id="IPR050991">
    <property type="entry name" value="ECM_Regulatory_Proteins"/>
</dbReference>
<dbReference type="PROSITE" id="PS50853">
    <property type="entry name" value="FN3"/>
    <property type="match status" value="2"/>
</dbReference>
<dbReference type="Pfam" id="PF00041">
    <property type="entry name" value="fn3"/>
    <property type="match status" value="1"/>
</dbReference>
<accession>A0AA88HL19</accession>
<dbReference type="InterPro" id="IPR013783">
    <property type="entry name" value="Ig-like_fold"/>
</dbReference>
<name>A0AA88HL19_ARTSF</name>
<keyword evidence="1" id="KW-0677">Repeat</keyword>
<dbReference type="AlphaFoldDB" id="A0AA88HL19"/>
<dbReference type="InterPro" id="IPR003961">
    <property type="entry name" value="FN3_dom"/>
</dbReference>
<reference evidence="3" key="1">
    <citation type="submission" date="2023-07" db="EMBL/GenBank/DDBJ databases">
        <title>Chromosome-level genome assembly of Artemia franciscana.</title>
        <authorList>
            <person name="Jo E."/>
        </authorList>
    </citation>
    <scope>NUCLEOTIDE SEQUENCE</scope>
    <source>
        <tissue evidence="3">Whole body</tissue>
    </source>
</reference>
<sequence>MSHLCLLGFENNVDIREAYAKSDYIGNEACTFVISAVNNVGASVNPSEILVPHYNDVEIVPYPRALTKVSYDNGTYDLVWNNSTSSAVEGYIIFWCNYYNDRPYQCDGTLNWTYVPSDQTSIRVNFPNREAIYQFAISSFLAGISSGMRWGACTILSNNVLDKITEFEINGVSNTSLSIRWKLECADSTAYIDHFNIYYCPFNIYFGECSGILFYVSFLKKNIETVLCKSRFKANSQNEETLETHAKKLKIHEGTLNWTYVPSDQTSIRVNFPNREAIYQFAISSFLAGISSGMRWAACTILSNNVLDKITEFEINGVSNTSLSIRWKLECADSTAYIDHFNIYYCPFNIYFGECSGKNETKQVDSMLDSYVITNLESATDYIVQISASAGGNDGRISDPAMNTTAEGIPSPPANVVAEDITNASLTVVWFEPLKPNGQIIEYKVERGEFSETTMTT</sequence>
<keyword evidence="4" id="KW-1185">Reference proteome</keyword>
<evidence type="ECO:0000256" key="1">
    <source>
        <dbReference type="ARBA" id="ARBA00022737"/>
    </source>
</evidence>
<comment type="caution">
    <text evidence="3">The sequence shown here is derived from an EMBL/GenBank/DDBJ whole genome shotgun (WGS) entry which is preliminary data.</text>
</comment>
<organism evidence="3 4">
    <name type="scientific">Artemia franciscana</name>
    <name type="common">Brine shrimp</name>
    <name type="synonym">Artemia sanfranciscana</name>
    <dbReference type="NCBI Taxonomy" id="6661"/>
    <lineage>
        <taxon>Eukaryota</taxon>
        <taxon>Metazoa</taxon>
        <taxon>Ecdysozoa</taxon>
        <taxon>Arthropoda</taxon>
        <taxon>Crustacea</taxon>
        <taxon>Branchiopoda</taxon>
        <taxon>Anostraca</taxon>
        <taxon>Artemiidae</taxon>
        <taxon>Artemia</taxon>
    </lineage>
</organism>
<dbReference type="SUPFAM" id="SSF49265">
    <property type="entry name" value="Fibronectin type III"/>
    <property type="match status" value="1"/>
</dbReference>
<proteinExistence type="predicted"/>
<dbReference type="EMBL" id="JAVRJZ010000016">
    <property type="protein sequence ID" value="KAK2711380.1"/>
    <property type="molecule type" value="Genomic_DNA"/>
</dbReference>
<gene>
    <name evidence="3" type="ORF">QYM36_012531</name>
</gene>
<dbReference type="PANTHER" id="PTHR46708">
    <property type="entry name" value="TENASCIN"/>
    <property type="match status" value="1"/>
</dbReference>
<feature type="domain" description="Fibronectin type-III" evidence="2">
    <location>
        <begin position="309"/>
        <end position="408"/>
    </location>
</feature>
<dbReference type="PANTHER" id="PTHR46708:SF2">
    <property type="entry name" value="FIBRONECTIN TYPE-III DOMAIN-CONTAINING PROTEIN"/>
    <property type="match status" value="1"/>
</dbReference>
<feature type="domain" description="Fibronectin type-III" evidence="2">
    <location>
        <begin position="412"/>
        <end position="457"/>
    </location>
</feature>
<protein>
    <recommendedName>
        <fullName evidence="2">Fibronectin type-III domain-containing protein</fullName>
    </recommendedName>
</protein>